<dbReference type="RefSeq" id="WP_073338149.1">
    <property type="nucleotide sequence ID" value="NZ_FQXM01000008.1"/>
</dbReference>
<gene>
    <name evidence="1" type="ORF">SAMN02745207_01856</name>
</gene>
<keyword evidence="2" id="KW-1185">Reference proteome</keyword>
<dbReference type="AlphaFoldDB" id="A0A1M5UP47"/>
<evidence type="ECO:0000313" key="2">
    <source>
        <dbReference type="Proteomes" id="UP000184447"/>
    </source>
</evidence>
<reference evidence="1 2" key="1">
    <citation type="submission" date="2016-11" db="EMBL/GenBank/DDBJ databases">
        <authorList>
            <person name="Jaros S."/>
            <person name="Januszkiewicz K."/>
            <person name="Wedrychowicz H."/>
        </authorList>
    </citation>
    <scope>NUCLEOTIDE SEQUENCE [LARGE SCALE GENOMIC DNA]</scope>
    <source>
        <strain evidence="1 2">DSM 8605</strain>
    </source>
</reference>
<protein>
    <submittedName>
        <fullName evidence="1">Uncharacterized protein</fullName>
    </submittedName>
</protein>
<dbReference type="STRING" id="1121316.SAMN02745207_01856"/>
<name>A0A1M5UP47_9CLOT</name>
<dbReference type="InterPro" id="IPR036280">
    <property type="entry name" value="Multihaem_cyt_sf"/>
</dbReference>
<evidence type="ECO:0000313" key="1">
    <source>
        <dbReference type="EMBL" id="SHH64710.1"/>
    </source>
</evidence>
<dbReference type="EMBL" id="FQXM01000008">
    <property type="protein sequence ID" value="SHH64710.1"/>
    <property type="molecule type" value="Genomic_DNA"/>
</dbReference>
<proteinExistence type="predicted"/>
<sequence>MYKLQCTSCHTKWYTANSMTDMICENCKGELIEVDENFPKIDPERFRRQQEMMMAQNKNTDSE</sequence>
<accession>A0A1M5UP47</accession>
<organism evidence="1 2">
    <name type="scientific">Clostridium grantii DSM 8605</name>
    <dbReference type="NCBI Taxonomy" id="1121316"/>
    <lineage>
        <taxon>Bacteria</taxon>
        <taxon>Bacillati</taxon>
        <taxon>Bacillota</taxon>
        <taxon>Clostridia</taxon>
        <taxon>Eubacteriales</taxon>
        <taxon>Clostridiaceae</taxon>
        <taxon>Clostridium</taxon>
    </lineage>
</organism>
<dbReference type="SUPFAM" id="SSF48695">
    <property type="entry name" value="Multiheme cytochromes"/>
    <property type="match status" value="1"/>
</dbReference>
<dbReference type="Proteomes" id="UP000184447">
    <property type="component" value="Unassembled WGS sequence"/>
</dbReference>